<sequence>MFTDAIEIAVAILGLGLVVLSVRQARAKGWAASLQMAAGGFLLMGASAIGIVGFIAGLVLSPVAWAGVIMLGIAGLLFSVGQKLEVPKGSAKPDAVGESGPAPKGAVDAGPKRGKKQQQSSTGDPELDDIEAILRRHGIQ</sequence>
<feature type="transmembrane region" description="Helical" evidence="2">
    <location>
        <begin position="6"/>
        <end position="22"/>
    </location>
</feature>
<gene>
    <name evidence="3" type="ORF">E1262_04220</name>
</gene>
<keyword evidence="2" id="KW-1133">Transmembrane helix</keyword>
<evidence type="ECO:0000256" key="2">
    <source>
        <dbReference type="SAM" id="Phobius"/>
    </source>
</evidence>
<feature type="transmembrane region" description="Helical" evidence="2">
    <location>
        <begin position="34"/>
        <end position="56"/>
    </location>
</feature>
<dbReference type="Proteomes" id="UP000295217">
    <property type="component" value="Unassembled WGS sequence"/>
</dbReference>
<feature type="transmembrane region" description="Helical" evidence="2">
    <location>
        <begin position="62"/>
        <end position="80"/>
    </location>
</feature>
<dbReference type="EMBL" id="SMLB01000004">
    <property type="protein sequence ID" value="TDD71941.1"/>
    <property type="molecule type" value="Genomic_DNA"/>
</dbReference>
<dbReference type="OrthoDB" id="3829203at2"/>
<evidence type="ECO:0000256" key="1">
    <source>
        <dbReference type="SAM" id="MobiDB-lite"/>
    </source>
</evidence>
<organism evidence="3 4">
    <name type="scientific">Jiangella aurantiaca</name>
    <dbReference type="NCBI Taxonomy" id="2530373"/>
    <lineage>
        <taxon>Bacteria</taxon>
        <taxon>Bacillati</taxon>
        <taxon>Actinomycetota</taxon>
        <taxon>Actinomycetes</taxon>
        <taxon>Jiangellales</taxon>
        <taxon>Jiangellaceae</taxon>
        <taxon>Jiangella</taxon>
    </lineage>
</organism>
<name>A0A4R5AHJ2_9ACTN</name>
<comment type="caution">
    <text evidence="3">The sequence shown here is derived from an EMBL/GenBank/DDBJ whole genome shotgun (WGS) entry which is preliminary data.</text>
</comment>
<keyword evidence="2" id="KW-0472">Membrane</keyword>
<reference evidence="3 4" key="1">
    <citation type="submission" date="2019-02" db="EMBL/GenBank/DDBJ databases">
        <title>Draft genome sequences of novel Actinobacteria.</title>
        <authorList>
            <person name="Sahin N."/>
            <person name="Ay H."/>
            <person name="Saygin H."/>
        </authorList>
    </citation>
    <scope>NUCLEOTIDE SEQUENCE [LARGE SCALE GENOMIC DNA]</scope>
    <source>
        <strain evidence="3 4">8K307</strain>
    </source>
</reference>
<evidence type="ECO:0000313" key="3">
    <source>
        <dbReference type="EMBL" id="TDD71941.1"/>
    </source>
</evidence>
<evidence type="ECO:0000313" key="4">
    <source>
        <dbReference type="Proteomes" id="UP000295217"/>
    </source>
</evidence>
<keyword evidence="2" id="KW-0812">Transmembrane</keyword>
<dbReference type="RefSeq" id="WP_132101781.1">
    <property type="nucleotide sequence ID" value="NZ_SMLB01000004.1"/>
</dbReference>
<keyword evidence="4" id="KW-1185">Reference proteome</keyword>
<accession>A0A4R5AHJ2</accession>
<proteinExistence type="predicted"/>
<protein>
    <submittedName>
        <fullName evidence="3">Uncharacterized protein</fullName>
    </submittedName>
</protein>
<dbReference type="AlphaFoldDB" id="A0A4R5AHJ2"/>
<feature type="region of interest" description="Disordered" evidence="1">
    <location>
        <begin position="87"/>
        <end position="129"/>
    </location>
</feature>